<evidence type="ECO:0000313" key="2">
    <source>
        <dbReference type="EMBL" id="GAA4244909.1"/>
    </source>
</evidence>
<dbReference type="Gene3D" id="2.60.40.2250">
    <property type="match status" value="1"/>
</dbReference>
<accession>A0ABP8CYB8</accession>
<sequence>MSQPGPDRQSGHVGCSLTLEVTAPSSIVIQIAAARRPAVTISERLEVVNNMVALPAQELTGAAGGRQHLLHVQPGSVTIEYDATITAGPGTPIRVTDEERVAALRPSRYCPSDRLTGMALSHFGEIPTALERVRAICDYVWRHVMYMSESSGPATDAVDTLLSARGVCRDFAHLVTALCRAVEVPARVAAVYAPGLALMDFHCVVEVEVDGHWQVWDATRLAPRPTLVRVATGRDAADIAFTTVTAGRAELRSLGVRAVAPGDLPADDHDRLIALG</sequence>
<protein>
    <submittedName>
        <fullName evidence="2">Transglutaminase family protein</fullName>
    </submittedName>
</protein>
<dbReference type="SUPFAM" id="SSF54001">
    <property type="entry name" value="Cysteine proteinases"/>
    <property type="match status" value="1"/>
</dbReference>
<gene>
    <name evidence="2" type="ORF">GCM10022255_009810</name>
</gene>
<dbReference type="EMBL" id="BAABAT010000002">
    <property type="protein sequence ID" value="GAA4244909.1"/>
    <property type="molecule type" value="Genomic_DNA"/>
</dbReference>
<dbReference type="Proteomes" id="UP001500620">
    <property type="component" value="Unassembled WGS sequence"/>
</dbReference>
<dbReference type="Gene3D" id="3.10.620.30">
    <property type="match status" value="1"/>
</dbReference>
<comment type="caution">
    <text evidence="2">The sequence shown here is derived from an EMBL/GenBank/DDBJ whole genome shotgun (WGS) entry which is preliminary data.</text>
</comment>
<evidence type="ECO:0000313" key="3">
    <source>
        <dbReference type="Proteomes" id="UP001500620"/>
    </source>
</evidence>
<organism evidence="2 3">
    <name type="scientific">Dactylosporangium darangshiense</name>
    <dbReference type="NCBI Taxonomy" id="579108"/>
    <lineage>
        <taxon>Bacteria</taxon>
        <taxon>Bacillati</taxon>
        <taxon>Actinomycetota</taxon>
        <taxon>Actinomycetes</taxon>
        <taxon>Micromonosporales</taxon>
        <taxon>Micromonosporaceae</taxon>
        <taxon>Dactylosporangium</taxon>
    </lineage>
</organism>
<dbReference type="PANTHER" id="PTHR33490">
    <property type="entry name" value="BLR5614 PROTEIN-RELATED"/>
    <property type="match status" value="1"/>
</dbReference>
<evidence type="ECO:0000259" key="1">
    <source>
        <dbReference type="SMART" id="SM00460"/>
    </source>
</evidence>
<dbReference type="InterPro" id="IPR038765">
    <property type="entry name" value="Papain-like_cys_pep_sf"/>
</dbReference>
<dbReference type="InterPro" id="IPR002931">
    <property type="entry name" value="Transglutaminase-like"/>
</dbReference>
<name>A0ABP8CYB8_9ACTN</name>
<dbReference type="PANTHER" id="PTHR33490:SF12">
    <property type="entry name" value="BLL5557 PROTEIN"/>
    <property type="match status" value="1"/>
</dbReference>
<proteinExistence type="predicted"/>
<feature type="domain" description="Transglutaminase-like" evidence="1">
    <location>
        <begin position="160"/>
        <end position="220"/>
    </location>
</feature>
<reference evidence="3" key="1">
    <citation type="journal article" date="2019" name="Int. J. Syst. Evol. Microbiol.">
        <title>The Global Catalogue of Microorganisms (GCM) 10K type strain sequencing project: providing services to taxonomists for standard genome sequencing and annotation.</title>
        <authorList>
            <consortium name="The Broad Institute Genomics Platform"/>
            <consortium name="The Broad Institute Genome Sequencing Center for Infectious Disease"/>
            <person name="Wu L."/>
            <person name="Ma J."/>
        </authorList>
    </citation>
    <scope>NUCLEOTIDE SEQUENCE [LARGE SCALE GENOMIC DNA]</scope>
    <source>
        <strain evidence="3">JCM 17441</strain>
    </source>
</reference>
<keyword evidence="3" id="KW-1185">Reference proteome</keyword>
<dbReference type="Pfam" id="PF01841">
    <property type="entry name" value="Transglut_core"/>
    <property type="match status" value="1"/>
</dbReference>
<dbReference type="SMART" id="SM00460">
    <property type="entry name" value="TGc"/>
    <property type="match status" value="1"/>
</dbReference>